<name>A0A6J4KD27_9BACT</name>
<feature type="non-terminal residue" evidence="2">
    <location>
        <position position="1"/>
    </location>
</feature>
<dbReference type="AlphaFoldDB" id="A0A6J4KD27"/>
<evidence type="ECO:0000313" key="2">
    <source>
        <dbReference type="EMBL" id="CAA9302276.1"/>
    </source>
</evidence>
<feature type="region of interest" description="Disordered" evidence="1">
    <location>
        <begin position="1"/>
        <end position="74"/>
    </location>
</feature>
<feature type="compositionally biased region" description="Basic residues" evidence="1">
    <location>
        <begin position="51"/>
        <end position="74"/>
    </location>
</feature>
<protein>
    <submittedName>
        <fullName evidence="2">Uncharacterized protein</fullName>
    </submittedName>
</protein>
<feature type="compositionally biased region" description="Basic and acidic residues" evidence="1">
    <location>
        <begin position="1"/>
        <end position="14"/>
    </location>
</feature>
<evidence type="ECO:0000256" key="1">
    <source>
        <dbReference type="SAM" id="MobiDB-lite"/>
    </source>
</evidence>
<accession>A0A6J4KD27</accession>
<feature type="non-terminal residue" evidence="2">
    <location>
        <position position="74"/>
    </location>
</feature>
<reference evidence="2" key="1">
    <citation type="submission" date="2020-02" db="EMBL/GenBank/DDBJ databases">
        <authorList>
            <person name="Meier V. D."/>
        </authorList>
    </citation>
    <scope>NUCLEOTIDE SEQUENCE</scope>
    <source>
        <strain evidence="2">AVDCRST_MAG89</strain>
    </source>
</reference>
<sequence>GDDGRAGAADRDAHGTAAGQGDAGGADRHRLPGRPPSAPRRRQPEAPDRRRGWRHRRRRPRRRRRQAGRHVRPL</sequence>
<organism evidence="2">
    <name type="scientific">uncultured Gemmatimonadota bacterium</name>
    <dbReference type="NCBI Taxonomy" id="203437"/>
    <lineage>
        <taxon>Bacteria</taxon>
        <taxon>Pseudomonadati</taxon>
        <taxon>Gemmatimonadota</taxon>
        <taxon>environmental samples</taxon>
    </lineage>
</organism>
<dbReference type="EMBL" id="CADCTV010000127">
    <property type="protein sequence ID" value="CAA9302276.1"/>
    <property type="molecule type" value="Genomic_DNA"/>
</dbReference>
<proteinExistence type="predicted"/>
<gene>
    <name evidence="2" type="ORF">AVDCRST_MAG89-559</name>
</gene>